<dbReference type="AlphaFoldDB" id="A0A834N626"/>
<evidence type="ECO:0000256" key="6">
    <source>
        <dbReference type="ARBA" id="ARBA00032692"/>
    </source>
</evidence>
<keyword evidence="8" id="KW-1185">Reference proteome</keyword>
<gene>
    <name evidence="7" type="ORF">H0235_016622</name>
</gene>
<dbReference type="Pfam" id="PF16672">
    <property type="entry name" value="LAMTOR5"/>
    <property type="match status" value="1"/>
</dbReference>
<comment type="similarity">
    <text evidence="3">Belongs to the LAMTOR5 family.</text>
</comment>
<dbReference type="GO" id="GO:0071230">
    <property type="term" value="P:cellular response to amino acid stimulus"/>
    <property type="evidence" value="ECO:0007669"/>
    <property type="project" value="TreeGrafter"/>
</dbReference>
<dbReference type="Gene3D" id="3.30.450.30">
    <property type="entry name" value="Dynein light chain 2a, cytoplasmic"/>
    <property type="match status" value="1"/>
</dbReference>
<proteinExistence type="inferred from homology"/>
<dbReference type="Proteomes" id="UP000600918">
    <property type="component" value="Unassembled WGS sequence"/>
</dbReference>
<accession>A0A834N626</accession>
<dbReference type="FunFam" id="3.30.450.30:FF:000005">
    <property type="entry name" value="Ragulator complex protein LAMTOR5 homolog"/>
    <property type="match status" value="1"/>
</dbReference>
<evidence type="ECO:0000256" key="2">
    <source>
        <dbReference type="ARBA" id="ARBA00004496"/>
    </source>
</evidence>
<comment type="caution">
    <text evidence="7">The sequence shown here is derived from an EMBL/GenBank/DDBJ whole genome shotgun (WGS) entry which is preliminary data.</text>
</comment>
<keyword evidence="4" id="KW-0963">Cytoplasm</keyword>
<sequence length="98" mass="10442">MEKNIEKTLDEVIHSLFPRKNNEATIGCILVDRAGLCLGVKGNASSDSAGIIAAIADQVAKLEVASTCPIVTIQNDNRKCLIQRQGPVVGAIYKHVAN</sequence>
<evidence type="ECO:0000313" key="7">
    <source>
        <dbReference type="EMBL" id="KAF7397085.1"/>
    </source>
</evidence>
<dbReference type="GO" id="GO:0043066">
    <property type="term" value="P:negative regulation of apoptotic process"/>
    <property type="evidence" value="ECO:0007669"/>
    <property type="project" value="InterPro"/>
</dbReference>
<dbReference type="EMBL" id="JACSDY010000020">
    <property type="protein sequence ID" value="KAF7397085.1"/>
    <property type="molecule type" value="Genomic_DNA"/>
</dbReference>
<evidence type="ECO:0000256" key="3">
    <source>
        <dbReference type="ARBA" id="ARBA00007795"/>
    </source>
</evidence>
<evidence type="ECO:0000313" key="8">
    <source>
        <dbReference type="Proteomes" id="UP000600918"/>
    </source>
</evidence>
<dbReference type="PANTHER" id="PTHR13342:SF2">
    <property type="entry name" value="RAGULATOR COMPLEX PROTEIN LAMTOR5"/>
    <property type="match status" value="1"/>
</dbReference>
<dbReference type="InterPro" id="IPR024135">
    <property type="entry name" value="LAMTOR5"/>
</dbReference>
<dbReference type="PANTHER" id="PTHR13342">
    <property type="entry name" value="RAGULATOR COMPLEX PROTEIN LAMTOR5"/>
    <property type="match status" value="1"/>
</dbReference>
<evidence type="ECO:0000256" key="1">
    <source>
        <dbReference type="ARBA" id="ARBA00004371"/>
    </source>
</evidence>
<dbReference type="GO" id="GO:0071986">
    <property type="term" value="C:Ragulator complex"/>
    <property type="evidence" value="ECO:0007669"/>
    <property type="project" value="InterPro"/>
</dbReference>
<reference evidence="7" key="1">
    <citation type="journal article" date="2020" name="G3 (Bethesda)">
        <title>High-Quality Assemblies for Three Invasive Social Wasps from the &lt;i&gt;Vespula&lt;/i&gt; Genus.</title>
        <authorList>
            <person name="Harrop T.W.R."/>
            <person name="Guhlin J."/>
            <person name="McLaughlin G.M."/>
            <person name="Permina E."/>
            <person name="Stockwell P."/>
            <person name="Gilligan J."/>
            <person name="Le Lec M.F."/>
            <person name="Gruber M.A.M."/>
            <person name="Quinn O."/>
            <person name="Lovegrove M."/>
            <person name="Duncan E.J."/>
            <person name="Remnant E.J."/>
            <person name="Van Eeckhoven J."/>
            <person name="Graham B."/>
            <person name="Knapp R.A."/>
            <person name="Langford K.W."/>
            <person name="Kronenberg Z."/>
            <person name="Press M.O."/>
            <person name="Eacker S.M."/>
            <person name="Wilson-Rankin E.E."/>
            <person name="Purcell J."/>
            <person name="Lester P.J."/>
            <person name="Dearden P.K."/>
        </authorList>
    </citation>
    <scope>NUCLEOTIDE SEQUENCE</scope>
    <source>
        <strain evidence="7">Volc-1</strain>
    </source>
</reference>
<evidence type="ECO:0000256" key="5">
    <source>
        <dbReference type="ARBA" id="ARBA00023228"/>
    </source>
</evidence>
<keyword evidence="5" id="KW-0458">Lysosome</keyword>
<protein>
    <recommendedName>
        <fullName evidence="6">Late endosomal/lysosomal adaptor and MAPK and MTOR activator 5</fullName>
    </recommendedName>
</protein>
<organism evidence="7 8">
    <name type="scientific">Vespula pensylvanica</name>
    <name type="common">Western yellow jacket</name>
    <name type="synonym">Wasp</name>
    <dbReference type="NCBI Taxonomy" id="30213"/>
    <lineage>
        <taxon>Eukaryota</taxon>
        <taxon>Metazoa</taxon>
        <taxon>Ecdysozoa</taxon>
        <taxon>Arthropoda</taxon>
        <taxon>Hexapoda</taxon>
        <taxon>Insecta</taxon>
        <taxon>Pterygota</taxon>
        <taxon>Neoptera</taxon>
        <taxon>Endopterygota</taxon>
        <taxon>Hymenoptera</taxon>
        <taxon>Apocrita</taxon>
        <taxon>Aculeata</taxon>
        <taxon>Vespoidea</taxon>
        <taxon>Vespidae</taxon>
        <taxon>Vespinae</taxon>
        <taxon>Vespula</taxon>
    </lineage>
</organism>
<dbReference type="GO" id="GO:0005764">
    <property type="term" value="C:lysosome"/>
    <property type="evidence" value="ECO:0007669"/>
    <property type="project" value="UniProtKB-SubCell"/>
</dbReference>
<dbReference type="GO" id="GO:0005085">
    <property type="term" value="F:guanyl-nucleotide exchange factor activity"/>
    <property type="evidence" value="ECO:0007669"/>
    <property type="project" value="TreeGrafter"/>
</dbReference>
<comment type="subcellular location">
    <subcellularLocation>
        <location evidence="2">Cytoplasm</location>
    </subcellularLocation>
    <subcellularLocation>
        <location evidence="1">Lysosome</location>
    </subcellularLocation>
</comment>
<dbReference type="GO" id="GO:1904263">
    <property type="term" value="P:positive regulation of TORC1 signaling"/>
    <property type="evidence" value="ECO:0007669"/>
    <property type="project" value="TreeGrafter"/>
</dbReference>
<evidence type="ECO:0000256" key="4">
    <source>
        <dbReference type="ARBA" id="ARBA00022490"/>
    </source>
</evidence>
<name>A0A834N626_VESPE</name>